<dbReference type="EMBL" id="JARQZJ010000017">
    <property type="protein sequence ID" value="KAK9873264.1"/>
    <property type="molecule type" value="Genomic_DNA"/>
</dbReference>
<reference evidence="1 2" key="1">
    <citation type="submission" date="2023-03" db="EMBL/GenBank/DDBJ databases">
        <title>Genome insight into feeding habits of ladybird beetles.</title>
        <authorList>
            <person name="Li H.-S."/>
            <person name="Huang Y.-H."/>
            <person name="Pang H."/>
        </authorList>
    </citation>
    <scope>NUCLEOTIDE SEQUENCE [LARGE SCALE GENOMIC DNA]</scope>
    <source>
        <strain evidence="1">SYSU_2023b</strain>
        <tissue evidence="1">Whole body</tissue>
    </source>
</reference>
<gene>
    <name evidence="1" type="ORF">WA026_021753</name>
</gene>
<evidence type="ECO:0000313" key="2">
    <source>
        <dbReference type="Proteomes" id="UP001431783"/>
    </source>
</evidence>
<name>A0AAW1TY35_9CUCU</name>
<proteinExistence type="predicted"/>
<evidence type="ECO:0000313" key="1">
    <source>
        <dbReference type="EMBL" id="KAK9873264.1"/>
    </source>
</evidence>
<dbReference type="Proteomes" id="UP001431783">
    <property type="component" value="Unassembled WGS sequence"/>
</dbReference>
<organism evidence="1 2">
    <name type="scientific">Henosepilachna vigintioctopunctata</name>
    <dbReference type="NCBI Taxonomy" id="420089"/>
    <lineage>
        <taxon>Eukaryota</taxon>
        <taxon>Metazoa</taxon>
        <taxon>Ecdysozoa</taxon>
        <taxon>Arthropoda</taxon>
        <taxon>Hexapoda</taxon>
        <taxon>Insecta</taxon>
        <taxon>Pterygota</taxon>
        <taxon>Neoptera</taxon>
        <taxon>Endopterygota</taxon>
        <taxon>Coleoptera</taxon>
        <taxon>Polyphaga</taxon>
        <taxon>Cucujiformia</taxon>
        <taxon>Coccinelloidea</taxon>
        <taxon>Coccinellidae</taxon>
        <taxon>Epilachninae</taxon>
        <taxon>Epilachnini</taxon>
        <taxon>Henosepilachna</taxon>
    </lineage>
</organism>
<dbReference type="AlphaFoldDB" id="A0AAW1TY35"/>
<sequence>MLLWRRRLYVLSERNRDHTNATDFSDHLPANLCVPEEIGHYLNRIDNINDLNERQSFLELIIPLVHYDMYKETKRLIQCMGRCPRHSCRSNEVEAQSDNDVEQKEDQAWPIDWDVPAAFRPHGNCTSNRNLLGWSPAMNITNDMTIQFEQFMIPGPIHTVNVHGKRSVFH</sequence>
<keyword evidence="2" id="KW-1185">Reference proteome</keyword>
<protein>
    <submittedName>
        <fullName evidence="1">Uncharacterized protein</fullName>
    </submittedName>
</protein>
<comment type="caution">
    <text evidence="1">The sequence shown here is derived from an EMBL/GenBank/DDBJ whole genome shotgun (WGS) entry which is preliminary data.</text>
</comment>
<accession>A0AAW1TY35</accession>